<organism evidence="2 3">
    <name type="scientific">Thioclava atlantica</name>
    <dbReference type="NCBI Taxonomy" id="1317124"/>
    <lineage>
        <taxon>Bacteria</taxon>
        <taxon>Pseudomonadati</taxon>
        <taxon>Pseudomonadota</taxon>
        <taxon>Alphaproteobacteria</taxon>
        <taxon>Rhodobacterales</taxon>
        <taxon>Paracoccaceae</taxon>
        <taxon>Thioclava</taxon>
    </lineage>
</organism>
<dbReference type="STRING" id="1317124.DW2_05290"/>
<evidence type="ECO:0000313" key="3">
    <source>
        <dbReference type="Proteomes" id="UP000028607"/>
    </source>
</evidence>
<keyword evidence="1" id="KW-0812">Transmembrane</keyword>
<evidence type="ECO:0000313" key="2">
    <source>
        <dbReference type="EMBL" id="KFE36017.1"/>
    </source>
</evidence>
<name>A0A085TZ70_9RHOB</name>
<dbReference type="OrthoDB" id="7867707at2"/>
<keyword evidence="1" id="KW-0472">Membrane</keyword>
<proteinExistence type="predicted"/>
<dbReference type="RefSeq" id="WP_038144271.1">
    <property type="nucleotide sequence ID" value="NZ_AQRC01000003.1"/>
</dbReference>
<keyword evidence="3" id="KW-1185">Reference proteome</keyword>
<reference evidence="2 3" key="2">
    <citation type="journal article" date="2015" name="Antonie Van Leeuwenhoek">
        <title>Thioclava indica sp. nov., isolated from surface seawater of the Indian Ocean.</title>
        <authorList>
            <person name="Liu Y."/>
            <person name="Lai Q."/>
            <person name="Du J."/>
            <person name="Xu H."/>
            <person name="Jiang L."/>
            <person name="Shao Z."/>
        </authorList>
    </citation>
    <scope>NUCLEOTIDE SEQUENCE [LARGE SCALE GENOMIC DNA]</scope>
    <source>
        <strain evidence="2 3">13D2W-2</strain>
    </source>
</reference>
<evidence type="ECO:0000256" key="1">
    <source>
        <dbReference type="SAM" id="Phobius"/>
    </source>
</evidence>
<accession>A0A085TZ70</accession>
<dbReference type="Pfam" id="PF19942">
    <property type="entry name" value="DUF6404"/>
    <property type="match status" value="1"/>
</dbReference>
<comment type="caution">
    <text evidence="2">The sequence shown here is derived from an EMBL/GenBank/DDBJ whole genome shotgun (WGS) entry which is preliminary data.</text>
</comment>
<dbReference type="InterPro" id="IPR045644">
    <property type="entry name" value="DUF6404"/>
</dbReference>
<dbReference type="EMBL" id="AQRC01000003">
    <property type="protein sequence ID" value="KFE36017.1"/>
    <property type="molecule type" value="Genomic_DNA"/>
</dbReference>
<sequence length="120" mass="13242">MYLGRTETNRRYAAALAELRARGVLGTGRLPFLHRFLIWAGFSPRPVSYLPWPQVLMLYGSAYLILASLIDWAVDLAIPALSSGNDSAALLLQAILVGGAMASFHQWRARKLGLSAWDQL</sequence>
<feature type="transmembrane region" description="Helical" evidence="1">
    <location>
        <begin position="55"/>
        <end position="81"/>
    </location>
</feature>
<gene>
    <name evidence="2" type="ORF">DW2_05290</name>
</gene>
<protein>
    <submittedName>
        <fullName evidence="2">Uncharacterized protein</fullName>
    </submittedName>
</protein>
<dbReference type="PATRIC" id="fig|1317124.6.peg.1081"/>
<dbReference type="eggNOG" id="ENOG50318HA">
    <property type="taxonomic scope" value="Bacteria"/>
</dbReference>
<keyword evidence="1" id="KW-1133">Transmembrane helix</keyword>
<dbReference type="Proteomes" id="UP000028607">
    <property type="component" value="Unassembled WGS sequence"/>
</dbReference>
<dbReference type="AlphaFoldDB" id="A0A085TZ70"/>
<feature type="transmembrane region" description="Helical" evidence="1">
    <location>
        <begin position="87"/>
        <end position="104"/>
    </location>
</feature>
<reference evidence="3" key="1">
    <citation type="submission" date="2013-04" db="EMBL/GenBank/DDBJ databases">
        <title>Thioclava sp. 13D2W-2 Genome Sequencing.</title>
        <authorList>
            <person name="Lai Q."/>
            <person name="Li G."/>
            <person name="Shao Z."/>
        </authorList>
    </citation>
    <scope>NUCLEOTIDE SEQUENCE [LARGE SCALE GENOMIC DNA]</scope>
    <source>
        <strain evidence="3">13D2W-2</strain>
    </source>
</reference>